<dbReference type="EMBL" id="JAESVB010000003">
    <property type="protein sequence ID" value="MCB8875143.1"/>
    <property type="molecule type" value="Genomic_DNA"/>
</dbReference>
<dbReference type="PANTHER" id="PTHR30537:SF3">
    <property type="entry name" value="TRANSCRIPTIONAL REGULATORY PROTEIN"/>
    <property type="match status" value="1"/>
</dbReference>
<dbReference type="InterPro" id="IPR036388">
    <property type="entry name" value="WH-like_DNA-bd_sf"/>
</dbReference>
<dbReference type="GO" id="GO:0003700">
    <property type="term" value="F:DNA-binding transcription factor activity"/>
    <property type="evidence" value="ECO:0007669"/>
    <property type="project" value="InterPro"/>
</dbReference>
<evidence type="ECO:0000259" key="5">
    <source>
        <dbReference type="PROSITE" id="PS50931"/>
    </source>
</evidence>
<reference evidence="6" key="1">
    <citation type="journal article" date="2021" name="Microorganisms">
        <title>Acidisoma silvae sp. nov. and Acidisomacellulosilytica sp. nov., Two Acidophilic Bacteria Isolated from Decaying Wood, Hydrolyzing Cellulose and Producing Poly-3-hydroxybutyrate.</title>
        <authorList>
            <person name="Mieszkin S."/>
            <person name="Pouder E."/>
            <person name="Uroz S."/>
            <person name="Simon-Colin C."/>
            <person name="Alain K."/>
        </authorList>
    </citation>
    <scope>NUCLEOTIDE SEQUENCE</scope>
    <source>
        <strain evidence="6">HW T2.11</strain>
    </source>
</reference>
<evidence type="ECO:0000256" key="1">
    <source>
        <dbReference type="ARBA" id="ARBA00009437"/>
    </source>
</evidence>
<dbReference type="InterPro" id="IPR005119">
    <property type="entry name" value="LysR_subst-bd"/>
</dbReference>
<dbReference type="PRINTS" id="PR00039">
    <property type="entry name" value="HTHLYSR"/>
</dbReference>
<dbReference type="Pfam" id="PF03466">
    <property type="entry name" value="LysR_substrate"/>
    <property type="match status" value="1"/>
</dbReference>
<evidence type="ECO:0000313" key="6">
    <source>
        <dbReference type="EMBL" id="MCB8875143.1"/>
    </source>
</evidence>
<comment type="caution">
    <text evidence="6">The sequence shown here is derived from an EMBL/GenBank/DDBJ whole genome shotgun (WGS) entry which is preliminary data.</text>
</comment>
<keyword evidence="4" id="KW-0804">Transcription</keyword>
<dbReference type="Gene3D" id="3.40.190.290">
    <property type="match status" value="1"/>
</dbReference>
<dbReference type="PROSITE" id="PS50931">
    <property type="entry name" value="HTH_LYSR"/>
    <property type="match status" value="1"/>
</dbReference>
<evidence type="ECO:0000256" key="4">
    <source>
        <dbReference type="ARBA" id="ARBA00023163"/>
    </source>
</evidence>
<dbReference type="Proteomes" id="UP000708298">
    <property type="component" value="Unassembled WGS sequence"/>
</dbReference>
<sequence length="292" mass="31610">MADPDWTLWRSFLAVLRTGSLSQAAKQLALTQPTLGRHISLLETSLGAVLFTRSNDGLRPTEAALSLRDQAETMAAAADLLTRIASGEAESMEGLIRLTTSEFMGVAVLPPLLAAFRVRHPKIDIDLVMSDRNLDLLRGDADLAVRNVAPAQEALLVRKIGESPVRLFAHRDYAVRHGLPKSLGALQSHALIGRDDYARRVPAFAGLTLRFGFASMSDVALLAALRAGMGIGACQQGVANADPSLLPVLPEVTIVQLPVWMAMHEDRRGLRRLRLLFDHLAEGLKAYLAGSN</sequence>
<comment type="similarity">
    <text evidence="1">Belongs to the LysR transcriptional regulatory family.</text>
</comment>
<keyword evidence="2" id="KW-0805">Transcription regulation</keyword>
<dbReference type="RefSeq" id="WP_227320815.1">
    <property type="nucleotide sequence ID" value="NZ_JAESVB010000003.1"/>
</dbReference>
<dbReference type="InterPro" id="IPR036390">
    <property type="entry name" value="WH_DNA-bd_sf"/>
</dbReference>
<evidence type="ECO:0000256" key="3">
    <source>
        <dbReference type="ARBA" id="ARBA00023125"/>
    </source>
</evidence>
<dbReference type="InterPro" id="IPR000847">
    <property type="entry name" value="LysR_HTH_N"/>
</dbReference>
<keyword evidence="7" id="KW-1185">Reference proteome</keyword>
<dbReference type="GO" id="GO:0043565">
    <property type="term" value="F:sequence-specific DNA binding"/>
    <property type="evidence" value="ECO:0007669"/>
    <property type="project" value="TreeGrafter"/>
</dbReference>
<organism evidence="6 7">
    <name type="scientific">Acidisoma silvae</name>
    <dbReference type="NCBI Taxonomy" id="2802396"/>
    <lineage>
        <taxon>Bacteria</taxon>
        <taxon>Pseudomonadati</taxon>
        <taxon>Pseudomonadota</taxon>
        <taxon>Alphaproteobacteria</taxon>
        <taxon>Acetobacterales</taxon>
        <taxon>Acidocellaceae</taxon>
        <taxon>Acidisoma</taxon>
    </lineage>
</organism>
<dbReference type="Gene3D" id="1.10.10.10">
    <property type="entry name" value="Winged helix-like DNA-binding domain superfamily/Winged helix DNA-binding domain"/>
    <property type="match status" value="1"/>
</dbReference>
<keyword evidence="3" id="KW-0238">DNA-binding</keyword>
<name>A0A963YQ64_9PROT</name>
<dbReference type="AlphaFoldDB" id="A0A963YQ64"/>
<accession>A0A963YQ64</accession>
<evidence type="ECO:0000313" key="7">
    <source>
        <dbReference type="Proteomes" id="UP000708298"/>
    </source>
</evidence>
<dbReference type="PANTHER" id="PTHR30537">
    <property type="entry name" value="HTH-TYPE TRANSCRIPTIONAL REGULATOR"/>
    <property type="match status" value="1"/>
</dbReference>
<feature type="domain" description="HTH lysR-type" evidence="5">
    <location>
        <begin position="4"/>
        <end position="61"/>
    </location>
</feature>
<dbReference type="GO" id="GO:0006351">
    <property type="term" value="P:DNA-templated transcription"/>
    <property type="evidence" value="ECO:0007669"/>
    <property type="project" value="TreeGrafter"/>
</dbReference>
<dbReference type="SUPFAM" id="SSF53850">
    <property type="entry name" value="Periplasmic binding protein-like II"/>
    <property type="match status" value="1"/>
</dbReference>
<protein>
    <submittedName>
        <fullName evidence="6">LysR family transcriptional regulator</fullName>
    </submittedName>
</protein>
<reference evidence="6" key="2">
    <citation type="submission" date="2021-01" db="EMBL/GenBank/DDBJ databases">
        <authorList>
            <person name="Mieszkin S."/>
            <person name="Pouder E."/>
            <person name="Alain K."/>
        </authorList>
    </citation>
    <scope>NUCLEOTIDE SEQUENCE</scope>
    <source>
        <strain evidence="6">HW T2.11</strain>
    </source>
</reference>
<proteinExistence type="inferred from homology"/>
<evidence type="ECO:0000256" key="2">
    <source>
        <dbReference type="ARBA" id="ARBA00023015"/>
    </source>
</evidence>
<gene>
    <name evidence="6" type="ORF">ASILVAE211_08130</name>
</gene>
<dbReference type="InterPro" id="IPR058163">
    <property type="entry name" value="LysR-type_TF_proteobact-type"/>
</dbReference>
<dbReference type="SUPFAM" id="SSF46785">
    <property type="entry name" value="Winged helix' DNA-binding domain"/>
    <property type="match status" value="1"/>
</dbReference>
<dbReference type="Pfam" id="PF00126">
    <property type="entry name" value="HTH_1"/>
    <property type="match status" value="1"/>
</dbReference>